<comment type="catalytic activity">
    <reaction evidence="12">
        <text>adenosine(2503) in 23S rRNA + 2 reduced [2Fe-2S]-[ferredoxin] + 2 S-adenosyl-L-methionine = 2-methyladenosine(2503) in 23S rRNA + 5'-deoxyadenosine + L-methionine + 2 oxidized [2Fe-2S]-[ferredoxin] + S-adenosyl-L-homocysteine</text>
        <dbReference type="Rhea" id="RHEA:42916"/>
        <dbReference type="Rhea" id="RHEA-COMP:10000"/>
        <dbReference type="Rhea" id="RHEA-COMP:10001"/>
        <dbReference type="Rhea" id="RHEA-COMP:10152"/>
        <dbReference type="Rhea" id="RHEA-COMP:10282"/>
        <dbReference type="ChEBI" id="CHEBI:17319"/>
        <dbReference type="ChEBI" id="CHEBI:33737"/>
        <dbReference type="ChEBI" id="CHEBI:33738"/>
        <dbReference type="ChEBI" id="CHEBI:57844"/>
        <dbReference type="ChEBI" id="CHEBI:57856"/>
        <dbReference type="ChEBI" id="CHEBI:59789"/>
        <dbReference type="ChEBI" id="CHEBI:74411"/>
        <dbReference type="ChEBI" id="CHEBI:74497"/>
        <dbReference type="EC" id="2.1.1.192"/>
    </reaction>
</comment>
<keyword evidence="15" id="KW-1185">Reference proteome</keyword>
<dbReference type="HAMAP" id="MF_01849">
    <property type="entry name" value="RNA_methyltr_RlmN"/>
    <property type="match status" value="1"/>
</dbReference>
<dbReference type="GO" id="GO:0000049">
    <property type="term" value="F:tRNA binding"/>
    <property type="evidence" value="ECO:0007669"/>
    <property type="project" value="UniProtKB-UniRule"/>
</dbReference>
<comment type="cofactor">
    <cofactor evidence="12">
        <name>[4Fe-4S] cluster</name>
        <dbReference type="ChEBI" id="CHEBI:49883"/>
    </cofactor>
    <text evidence="12">Binds 1 [4Fe-4S] cluster. The cluster is coordinated with 3 cysteines and an exchangeable S-adenosyl-L-methionine.</text>
</comment>
<keyword evidence="6 12" id="KW-0808">Transferase</keyword>
<dbReference type="InterPro" id="IPR013785">
    <property type="entry name" value="Aldolase_TIM"/>
</dbReference>
<dbReference type="PIRSF" id="PIRSF006004">
    <property type="entry name" value="CHP00048"/>
    <property type="match status" value="1"/>
</dbReference>
<keyword evidence="8 12" id="KW-0819">tRNA processing</keyword>
<evidence type="ECO:0000259" key="13">
    <source>
        <dbReference type="PROSITE" id="PS51918"/>
    </source>
</evidence>
<feature type="active site" description="S-methylcysteine intermediate" evidence="12">
    <location>
        <position position="345"/>
    </location>
</feature>
<evidence type="ECO:0000313" key="14">
    <source>
        <dbReference type="EMBL" id="MBD2149050.1"/>
    </source>
</evidence>
<feature type="binding site" evidence="12">
    <location>
        <position position="203"/>
    </location>
    <ligand>
        <name>S-adenosyl-L-methionine</name>
        <dbReference type="ChEBI" id="CHEBI:59789"/>
    </ligand>
</feature>
<dbReference type="GO" id="GO:0046872">
    <property type="term" value="F:metal ion binding"/>
    <property type="evidence" value="ECO:0007669"/>
    <property type="project" value="UniProtKB-KW"/>
</dbReference>
<comment type="subcellular location">
    <subcellularLocation>
        <location evidence="1 12">Cytoplasm</location>
    </subcellularLocation>
</comment>
<dbReference type="SFLD" id="SFLDG01062">
    <property type="entry name" value="methyltransferase_(Class_A)"/>
    <property type="match status" value="1"/>
</dbReference>
<dbReference type="Pfam" id="PF04055">
    <property type="entry name" value="Radical_SAM"/>
    <property type="match status" value="1"/>
</dbReference>
<comment type="miscellaneous">
    <text evidence="12">Reaction proceeds by a ping-pong mechanism involving intermediate methylation of a conserved cysteine residue.</text>
</comment>
<organism evidence="14 15">
    <name type="scientific">Pseudanabaena cinerea FACHB-1277</name>
    <dbReference type="NCBI Taxonomy" id="2949581"/>
    <lineage>
        <taxon>Bacteria</taxon>
        <taxon>Bacillati</taxon>
        <taxon>Cyanobacteriota</taxon>
        <taxon>Cyanophyceae</taxon>
        <taxon>Pseudanabaenales</taxon>
        <taxon>Pseudanabaenaceae</taxon>
        <taxon>Pseudanabaena</taxon>
        <taxon>Pseudanabaena cinerea</taxon>
    </lineage>
</organism>
<evidence type="ECO:0000313" key="15">
    <source>
        <dbReference type="Proteomes" id="UP000631421"/>
    </source>
</evidence>
<keyword evidence="12" id="KW-1015">Disulfide bond</keyword>
<dbReference type="EMBL" id="JACJPY010000005">
    <property type="protein sequence ID" value="MBD2149050.1"/>
    <property type="molecule type" value="Genomic_DNA"/>
</dbReference>
<reference evidence="14" key="1">
    <citation type="journal article" date="2015" name="ISME J.">
        <title>Draft Genome Sequence of Streptomyces incarnatus NRRL8089, which Produces the Nucleoside Antibiotic Sinefungin.</title>
        <authorList>
            <person name="Oshima K."/>
            <person name="Hattori M."/>
            <person name="Shimizu H."/>
            <person name="Fukuda K."/>
            <person name="Nemoto M."/>
            <person name="Inagaki K."/>
            <person name="Tamura T."/>
        </authorList>
    </citation>
    <scope>NUCLEOTIDE SEQUENCE</scope>
    <source>
        <strain evidence="14">FACHB-1277</strain>
    </source>
</reference>
<keyword evidence="2 12" id="KW-0004">4Fe-4S</keyword>
<comment type="caution">
    <text evidence="14">The sequence shown here is derived from an EMBL/GenBank/DDBJ whole genome shotgun (WGS) entry which is preliminary data.</text>
</comment>
<keyword evidence="10 12" id="KW-0408">Iron</keyword>
<dbReference type="NCBIfam" id="TIGR00048">
    <property type="entry name" value="rRNA_mod_RlmN"/>
    <property type="match status" value="1"/>
</dbReference>
<feature type="binding site" evidence="12">
    <location>
        <position position="133"/>
    </location>
    <ligand>
        <name>[4Fe-4S] cluster</name>
        <dbReference type="ChEBI" id="CHEBI:49883"/>
        <note>4Fe-4S-S-AdoMet</note>
    </ligand>
</feature>
<evidence type="ECO:0000256" key="8">
    <source>
        <dbReference type="ARBA" id="ARBA00022694"/>
    </source>
</evidence>
<evidence type="ECO:0000256" key="11">
    <source>
        <dbReference type="ARBA" id="ARBA00023014"/>
    </source>
</evidence>
<dbReference type="Gene3D" id="1.10.150.530">
    <property type="match status" value="1"/>
</dbReference>
<dbReference type="InterPro" id="IPR058240">
    <property type="entry name" value="rSAM_sf"/>
</dbReference>
<keyword evidence="7 12" id="KW-0949">S-adenosyl-L-methionine</keyword>
<comment type="caution">
    <text evidence="12">Lacks conserved residue(s) required for the propagation of feature annotation.</text>
</comment>
<dbReference type="PANTHER" id="PTHR30544">
    <property type="entry name" value="23S RRNA METHYLTRANSFERASE"/>
    <property type="match status" value="1"/>
</dbReference>
<dbReference type="GO" id="GO:0002935">
    <property type="term" value="F:tRNA (adenine(37)-C2)-methyltransferase activity"/>
    <property type="evidence" value="ECO:0007669"/>
    <property type="project" value="UniProtKB-UniRule"/>
</dbReference>
<feature type="binding site" evidence="12">
    <location>
        <position position="302"/>
    </location>
    <ligand>
        <name>S-adenosyl-L-methionine</name>
        <dbReference type="ChEBI" id="CHEBI:59789"/>
    </ligand>
</feature>
<dbReference type="GO" id="GO:0005737">
    <property type="term" value="C:cytoplasm"/>
    <property type="evidence" value="ECO:0007669"/>
    <property type="project" value="UniProtKB-SubCell"/>
</dbReference>
<dbReference type="GO" id="GO:0030488">
    <property type="term" value="P:tRNA methylation"/>
    <property type="evidence" value="ECO:0007669"/>
    <property type="project" value="UniProtKB-UniRule"/>
</dbReference>
<dbReference type="Proteomes" id="UP000631421">
    <property type="component" value="Unassembled WGS sequence"/>
</dbReference>
<dbReference type="GO" id="GO:0070040">
    <property type="term" value="F:rRNA (adenine(2503)-C2-)-methyltransferase activity"/>
    <property type="evidence" value="ECO:0007669"/>
    <property type="project" value="UniProtKB-UniRule"/>
</dbReference>
<dbReference type="EC" id="2.1.1.192" evidence="12"/>
<feature type="domain" description="Radical SAM core" evidence="13">
    <location>
        <begin position="112"/>
        <end position="340"/>
    </location>
</feature>
<evidence type="ECO:0000256" key="12">
    <source>
        <dbReference type="HAMAP-Rule" id="MF_01849"/>
    </source>
</evidence>
<evidence type="ECO:0000256" key="3">
    <source>
        <dbReference type="ARBA" id="ARBA00022490"/>
    </source>
</evidence>
<evidence type="ECO:0000256" key="1">
    <source>
        <dbReference type="ARBA" id="ARBA00004496"/>
    </source>
</evidence>
<evidence type="ECO:0000256" key="5">
    <source>
        <dbReference type="ARBA" id="ARBA00022603"/>
    </source>
</evidence>
<dbReference type="PANTHER" id="PTHR30544:SF5">
    <property type="entry name" value="RADICAL SAM CORE DOMAIN-CONTAINING PROTEIN"/>
    <property type="match status" value="1"/>
</dbReference>
<dbReference type="SUPFAM" id="SSF102114">
    <property type="entry name" value="Radical SAM enzymes"/>
    <property type="match status" value="1"/>
</dbReference>
<dbReference type="SFLD" id="SFLDF00275">
    <property type="entry name" value="adenosine_C2_methyltransferase"/>
    <property type="match status" value="1"/>
</dbReference>
<evidence type="ECO:0000256" key="6">
    <source>
        <dbReference type="ARBA" id="ARBA00022679"/>
    </source>
</evidence>
<keyword evidence="4 12" id="KW-0698">rRNA processing</keyword>
<dbReference type="InterPro" id="IPR040072">
    <property type="entry name" value="Methyltransferase_A"/>
</dbReference>
<sequence>MFMLTDTVATTSTKDLPLLGRSLSELTEWVELQGQPRYRGKQLHDWLYNKGAQSLEEITVFPKAWREEMVASSAIKIGRSQVHLHKQTRDGTEKFLLKLADGEIVETVGIPTSKRLTVCVSTQVGCPMACDFCATGKGGFRRNLAKHEIIDQVLTVQETMQQRVSHIVFMGMGEPLLNYENLVGAIAAINKDIGIGQRNITVSTVGIPNQIPRFAKEHLQVTLAVSLHAPTQQVRAQVIPSADRYPLTALMDDCRAYVEITGRRISFEYTLLAGVNDDPEQAEELAYLIRGFQSHVNLIPYNPVSDADYQRPTERAIQTFVRVLEDYKIAVSVRRTRGLDADAACGQLRGQHQKAVERNLLG</sequence>
<comment type="catalytic activity">
    <reaction evidence="12">
        <text>adenosine(37) in tRNA + 2 reduced [2Fe-2S]-[ferredoxin] + 2 S-adenosyl-L-methionine = 2-methyladenosine(37) in tRNA + 5'-deoxyadenosine + L-methionine + 2 oxidized [2Fe-2S]-[ferredoxin] + S-adenosyl-L-homocysteine</text>
        <dbReference type="Rhea" id="RHEA:43332"/>
        <dbReference type="Rhea" id="RHEA-COMP:10000"/>
        <dbReference type="Rhea" id="RHEA-COMP:10001"/>
        <dbReference type="Rhea" id="RHEA-COMP:10162"/>
        <dbReference type="Rhea" id="RHEA-COMP:10485"/>
        <dbReference type="ChEBI" id="CHEBI:17319"/>
        <dbReference type="ChEBI" id="CHEBI:33737"/>
        <dbReference type="ChEBI" id="CHEBI:33738"/>
        <dbReference type="ChEBI" id="CHEBI:57844"/>
        <dbReference type="ChEBI" id="CHEBI:57856"/>
        <dbReference type="ChEBI" id="CHEBI:59789"/>
        <dbReference type="ChEBI" id="CHEBI:74411"/>
        <dbReference type="ChEBI" id="CHEBI:74497"/>
        <dbReference type="EC" id="2.1.1.192"/>
    </reaction>
</comment>
<evidence type="ECO:0000256" key="9">
    <source>
        <dbReference type="ARBA" id="ARBA00022723"/>
    </source>
</evidence>
<evidence type="ECO:0000256" key="7">
    <source>
        <dbReference type="ARBA" id="ARBA00022691"/>
    </source>
</evidence>
<name>A0A926US65_9CYAN</name>
<keyword evidence="11 12" id="KW-0411">Iron-sulfur</keyword>
<evidence type="ECO:0000256" key="4">
    <source>
        <dbReference type="ARBA" id="ARBA00022552"/>
    </source>
</evidence>
<keyword evidence="9 12" id="KW-0479">Metal-binding</keyword>
<dbReference type="InterPro" id="IPR007197">
    <property type="entry name" value="rSAM"/>
</dbReference>
<feature type="binding site" evidence="12">
    <location>
        <begin position="173"/>
        <end position="174"/>
    </location>
    <ligand>
        <name>S-adenosyl-L-methionine</name>
        <dbReference type="ChEBI" id="CHEBI:59789"/>
    </ligand>
</feature>
<accession>A0A926US65</accession>
<dbReference type="CDD" id="cd01335">
    <property type="entry name" value="Radical_SAM"/>
    <property type="match status" value="1"/>
</dbReference>
<evidence type="ECO:0000256" key="2">
    <source>
        <dbReference type="ARBA" id="ARBA00022485"/>
    </source>
</evidence>
<dbReference type="InterPro" id="IPR004383">
    <property type="entry name" value="rRNA_lsu_MTrfase_RlmN/Cfr"/>
</dbReference>
<comment type="function">
    <text evidence="12">Specifically methylates position 2 of adenine 2503 in 23S rRNA and position 2 of adenine 37 in tRNAs.</text>
</comment>
<keyword evidence="3 12" id="KW-0963">Cytoplasm</keyword>
<dbReference type="Pfam" id="PF21016">
    <property type="entry name" value="RlmN_N"/>
    <property type="match status" value="1"/>
</dbReference>
<feature type="binding site" evidence="12">
    <location>
        <begin position="226"/>
        <end position="228"/>
    </location>
    <ligand>
        <name>S-adenosyl-L-methionine</name>
        <dbReference type="ChEBI" id="CHEBI:59789"/>
    </ligand>
</feature>
<dbReference type="GO" id="GO:0019843">
    <property type="term" value="F:rRNA binding"/>
    <property type="evidence" value="ECO:0007669"/>
    <property type="project" value="UniProtKB-UniRule"/>
</dbReference>
<feature type="active site" description="Proton acceptor" evidence="12">
    <location>
        <position position="106"/>
    </location>
</feature>
<dbReference type="Gene3D" id="3.20.20.70">
    <property type="entry name" value="Aldolase class I"/>
    <property type="match status" value="1"/>
</dbReference>
<dbReference type="GO" id="GO:0070475">
    <property type="term" value="P:rRNA base methylation"/>
    <property type="evidence" value="ECO:0007669"/>
    <property type="project" value="UniProtKB-UniRule"/>
</dbReference>
<comment type="similarity">
    <text evidence="12">Belongs to the radical SAM superfamily. RlmN family.</text>
</comment>
<dbReference type="PROSITE" id="PS51918">
    <property type="entry name" value="RADICAL_SAM"/>
    <property type="match status" value="1"/>
</dbReference>
<feature type="binding site" evidence="12">
    <location>
        <position position="130"/>
    </location>
    <ligand>
        <name>[4Fe-4S] cluster</name>
        <dbReference type="ChEBI" id="CHEBI:49883"/>
        <note>4Fe-4S-S-AdoMet</note>
    </ligand>
</feature>
<dbReference type="AlphaFoldDB" id="A0A926US65"/>
<gene>
    <name evidence="12 14" type="primary">rlmN</name>
    <name evidence="14" type="ORF">H6F44_02750</name>
</gene>
<dbReference type="SFLD" id="SFLDS00029">
    <property type="entry name" value="Radical_SAM"/>
    <property type="match status" value="1"/>
</dbReference>
<keyword evidence="5 12" id="KW-0489">Methyltransferase</keyword>
<reference evidence="14" key="2">
    <citation type="submission" date="2020-08" db="EMBL/GenBank/DDBJ databases">
        <authorList>
            <person name="Chen M."/>
            <person name="Teng W."/>
            <person name="Zhao L."/>
            <person name="Hu C."/>
            <person name="Zhou Y."/>
            <person name="Han B."/>
            <person name="Song L."/>
            <person name="Shu W."/>
        </authorList>
    </citation>
    <scope>NUCLEOTIDE SEQUENCE</scope>
    <source>
        <strain evidence="14">FACHB-1277</strain>
    </source>
</reference>
<feature type="binding site" evidence="12">
    <location>
        <position position="126"/>
    </location>
    <ligand>
        <name>[4Fe-4S] cluster</name>
        <dbReference type="ChEBI" id="CHEBI:49883"/>
        <note>4Fe-4S-S-AdoMet</note>
    </ligand>
</feature>
<dbReference type="FunFam" id="3.20.20.70:FF:000014">
    <property type="entry name" value="Probable dual-specificity RNA methyltransferase RlmN"/>
    <property type="match status" value="1"/>
</dbReference>
<protein>
    <recommendedName>
        <fullName evidence="12">Probable dual-specificity RNA methyltransferase RlmN</fullName>
        <ecNumber evidence="12">2.1.1.192</ecNumber>
    </recommendedName>
    <alternativeName>
        <fullName evidence="12">23S rRNA (adenine(2503)-C(2))-methyltransferase</fullName>
    </alternativeName>
    <alternativeName>
        <fullName evidence="12">23S rRNA m2A2503 methyltransferase</fullName>
    </alternativeName>
    <alternativeName>
        <fullName evidence="12">Ribosomal RNA large subunit methyltransferase N</fullName>
    </alternativeName>
    <alternativeName>
        <fullName evidence="12">tRNA (adenine(37)-C(2))-methyltransferase</fullName>
    </alternativeName>
    <alternativeName>
        <fullName evidence="12">tRNA m2A37 methyltransferase</fullName>
    </alternativeName>
</protein>
<evidence type="ECO:0000256" key="10">
    <source>
        <dbReference type="ARBA" id="ARBA00023004"/>
    </source>
</evidence>
<dbReference type="InterPro" id="IPR027492">
    <property type="entry name" value="RNA_MTrfase_RlmN"/>
</dbReference>
<dbReference type="GO" id="GO:0051539">
    <property type="term" value="F:4 iron, 4 sulfur cluster binding"/>
    <property type="evidence" value="ECO:0007669"/>
    <property type="project" value="UniProtKB-UniRule"/>
</dbReference>
<dbReference type="InterPro" id="IPR048641">
    <property type="entry name" value="RlmN_N"/>
</dbReference>
<proteinExistence type="inferred from homology"/>